<name>E2BMB7_HARSA</name>
<reference evidence="2 3" key="1">
    <citation type="journal article" date="2010" name="Science">
        <title>Genomic comparison of the ants Camponotus floridanus and Harpegnathos saltator.</title>
        <authorList>
            <person name="Bonasio R."/>
            <person name="Zhang G."/>
            <person name="Ye C."/>
            <person name="Mutti N.S."/>
            <person name="Fang X."/>
            <person name="Qin N."/>
            <person name="Donahue G."/>
            <person name="Yang P."/>
            <person name="Li Q."/>
            <person name="Li C."/>
            <person name="Zhang P."/>
            <person name="Huang Z."/>
            <person name="Berger S.L."/>
            <person name="Reinberg D."/>
            <person name="Wang J."/>
            <person name="Liebig J."/>
        </authorList>
    </citation>
    <scope>NUCLEOTIDE SEQUENCE [LARGE SCALE GENOMIC DNA]</scope>
    <source>
        <strain evidence="2 3">R22 G/1</strain>
    </source>
</reference>
<proteinExistence type="predicted"/>
<evidence type="ECO:0000259" key="1">
    <source>
        <dbReference type="Pfam" id="PF21789"/>
    </source>
</evidence>
<dbReference type="InParanoid" id="E2BMB7"/>
<accession>E2BMB7</accession>
<organism evidence="3">
    <name type="scientific">Harpegnathos saltator</name>
    <name type="common">Jerdon's jumping ant</name>
    <dbReference type="NCBI Taxonomy" id="610380"/>
    <lineage>
        <taxon>Eukaryota</taxon>
        <taxon>Metazoa</taxon>
        <taxon>Ecdysozoa</taxon>
        <taxon>Arthropoda</taxon>
        <taxon>Hexapoda</taxon>
        <taxon>Insecta</taxon>
        <taxon>Pterygota</taxon>
        <taxon>Neoptera</taxon>
        <taxon>Endopterygota</taxon>
        <taxon>Hymenoptera</taxon>
        <taxon>Apocrita</taxon>
        <taxon>Aculeata</taxon>
        <taxon>Formicoidea</taxon>
        <taxon>Formicidae</taxon>
        <taxon>Ponerinae</taxon>
        <taxon>Ponerini</taxon>
        <taxon>Harpegnathos</taxon>
    </lineage>
</organism>
<dbReference type="Proteomes" id="UP000008237">
    <property type="component" value="Unassembled WGS sequence"/>
</dbReference>
<dbReference type="OMA" id="DLRWLNC"/>
<sequence length="324" mass="37327">MPEKEGRDTADMILFFDRLFDSVNGYTLKPEKSLRVVVSHDSPHSSFWGRAAKRLRRMRFVDPTDKKPLKESVILKNWISTIEGFRRLWKVLRIYKFKYFKPRILNQDSLANFFGQIRSLGERNVKPTCSEFESSFKMLLLGNLASGCTEKDNSENKTDGPLLFTLKEFISFKVSCMNNDTVTENLMLDLEMTSSDATENNDSMFSSITERILNNSHVGECEVCKNLISDSAKSELAPSKCLLKVLEDADNILAQRMSSVCYLHHTALMLETELYMSLDLRWLNCQQHRNVLKELVVSYTVVFYISKWCNGINEILMGKEDMSL</sequence>
<dbReference type="Pfam" id="PF21789">
    <property type="entry name" value="TNP-like_RNaseH_C"/>
    <property type="match status" value="1"/>
</dbReference>
<dbReference type="AlphaFoldDB" id="E2BMB7"/>
<protein>
    <recommendedName>
        <fullName evidence="1">Transposable element P transposase-like RNase H C-terminal domain-containing protein</fullName>
    </recommendedName>
</protein>
<keyword evidence="3" id="KW-1185">Reference proteome</keyword>
<dbReference type="EMBL" id="GL449185">
    <property type="protein sequence ID" value="EFN83146.1"/>
    <property type="molecule type" value="Genomic_DNA"/>
</dbReference>
<evidence type="ECO:0000313" key="2">
    <source>
        <dbReference type="EMBL" id="EFN83146.1"/>
    </source>
</evidence>
<dbReference type="InterPro" id="IPR048367">
    <property type="entry name" value="TNP-like_RNaseH_C"/>
</dbReference>
<feature type="domain" description="Transposable element P transposase-like RNase H C-terminal" evidence="1">
    <location>
        <begin position="105"/>
        <end position="137"/>
    </location>
</feature>
<gene>
    <name evidence="2" type="ORF">EAI_11220</name>
</gene>
<dbReference type="OrthoDB" id="7701481at2759"/>
<evidence type="ECO:0000313" key="3">
    <source>
        <dbReference type="Proteomes" id="UP000008237"/>
    </source>
</evidence>
<dbReference type="STRING" id="610380.E2BMB7"/>